<evidence type="ECO:0000313" key="2">
    <source>
        <dbReference type="EMBL" id="KAJ1355091.1"/>
    </source>
</evidence>
<feature type="region of interest" description="Disordered" evidence="1">
    <location>
        <begin position="57"/>
        <end position="85"/>
    </location>
</feature>
<proteinExistence type="predicted"/>
<comment type="caution">
    <text evidence="2">The sequence shown here is derived from an EMBL/GenBank/DDBJ whole genome shotgun (WGS) entry which is preliminary data.</text>
</comment>
<dbReference type="EMBL" id="JAHQIW010002338">
    <property type="protein sequence ID" value="KAJ1355091.1"/>
    <property type="molecule type" value="Genomic_DNA"/>
</dbReference>
<organism evidence="2 3">
    <name type="scientific">Parelaphostrongylus tenuis</name>
    <name type="common">Meningeal worm</name>
    <dbReference type="NCBI Taxonomy" id="148309"/>
    <lineage>
        <taxon>Eukaryota</taxon>
        <taxon>Metazoa</taxon>
        <taxon>Ecdysozoa</taxon>
        <taxon>Nematoda</taxon>
        <taxon>Chromadorea</taxon>
        <taxon>Rhabditida</taxon>
        <taxon>Rhabditina</taxon>
        <taxon>Rhabditomorpha</taxon>
        <taxon>Strongyloidea</taxon>
        <taxon>Metastrongylidae</taxon>
        <taxon>Parelaphostrongylus</taxon>
    </lineage>
</organism>
<evidence type="ECO:0000313" key="3">
    <source>
        <dbReference type="Proteomes" id="UP001196413"/>
    </source>
</evidence>
<reference evidence="2" key="1">
    <citation type="submission" date="2021-06" db="EMBL/GenBank/DDBJ databases">
        <title>Parelaphostrongylus tenuis whole genome reference sequence.</title>
        <authorList>
            <person name="Garwood T.J."/>
            <person name="Larsen P.A."/>
            <person name="Fountain-Jones N.M."/>
            <person name="Garbe J.R."/>
            <person name="Macchietto M.G."/>
            <person name="Kania S.A."/>
            <person name="Gerhold R.W."/>
            <person name="Richards J.E."/>
            <person name="Wolf T.M."/>
        </authorList>
    </citation>
    <scope>NUCLEOTIDE SEQUENCE</scope>
    <source>
        <strain evidence="2">MNPRO001-30</strain>
        <tissue evidence="2">Meninges</tissue>
    </source>
</reference>
<name>A0AAD5QQE4_PARTN</name>
<protein>
    <submittedName>
        <fullName evidence="2">Uncharacterized protein</fullName>
    </submittedName>
</protein>
<feature type="compositionally biased region" description="Low complexity" evidence="1">
    <location>
        <begin position="75"/>
        <end position="85"/>
    </location>
</feature>
<dbReference type="AlphaFoldDB" id="A0AAD5QQE4"/>
<evidence type="ECO:0000256" key="1">
    <source>
        <dbReference type="SAM" id="MobiDB-lite"/>
    </source>
</evidence>
<dbReference type="Proteomes" id="UP001196413">
    <property type="component" value="Unassembled WGS sequence"/>
</dbReference>
<gene>
    <name evidence="2" type="ORF">KIN20_012361</name>
</gene>
<keyword evidence="3" id="KW-1185">Reference proteome</keyword>
<sequence length="85" mass="9686">MAVASRKRKADDLSDDDKSIVFYKRLWEQRFHGALKSINPTNQDEAENVMSLFVPRTPESGPIVGVKTRARARRSSLQQSQKPRS</sequence>
<accession>A0AAD5QQE4</accession>